<dbReference type="GO" id="GO:0008270">
    <property type="term" value="F:zinc ion binding"/>
    <property type="evidence" value="ECO:0007669"/>
    <property type="project" value="InterPro"/>
</dbReference>
<dbReference type="Pfam" id="PF00172">
    <property type="entry name" value="Zn_clus"/>
    <property type="match status" value="1"/>
</dbReference>
<feature type="region of interest" description="Disordered" evidence="8">
    <location>
        <begin position="106"/>
        <end position="125"/>
    </location>
</feature>
<name>A0A8H2VKB3_9SACH</name>
<keyword evidence="12" id="KW-1185">Reference proteome</keyword>
<keyword evidence="5" id="KW-0238">DNA-binding</keyword>
<dbReference type="OrthoDB" id="4064873at2759"/>
<feature type="compositionally biased region" description="Low complexity" evidence="8">
    <location>
        <begin position="7"/>
        <end position="21"/>
    </location>
</feature>
<dbReference type="Pfam" id="PF04082">
    <property type="entry name" value="Fungal_trans"/>
    <property type="match status" value="1"/>
</dbReference>
<evidence type="ECO:0000256" key="5">
    <source>
        <dbReference type="ARBA" id="ARBA00023125"/>
    </source>
</evidence>
<evidence type="ECO:0000256" key="3">
    <source>
        <dbReference type="ARBA" id="ARBA00022833"/>
    </source>
</evidence>
<dbReference type="GO" id="GO:0006351">
    <property type="term" value="P:DNA-templated transcription"/>
    <property type="evidence" value="ECO:0007669"/>
    <property type="project" value="InterPro"/>
</dbReference>
<dbReference type="PANTHER" id="PTHR47540:SF2">
    <property type="entry name" value="ZN(II)2CYS6 TRANSCRIPTION FACTOR (EUROFUNG)"/>
    <property type="match status" value="1"/>
</dbReference>
<evidence type="ECO:0000256" key="1">
    <source>
        <dbReference type="ARBA" id="ARBA00004123"/>
    </source>
</evidence>
<dbReference type="InterPro" id="IPR001138">
    <property type="entry name" value="Zn2Cys6_DnaBD"/>
</dbReference>
<feature type="region of interest" description="Disordered" evidence="8">
    <location>
        <begin position="671"/>
        <end position="710"/>
    </location>
</feature>
<dbReference type="EMBL" id="CAEFZW010000012">
    <property type="protein sequence ID" value="CAB4256904.1"/>
    <property type="molecule type" value="Genomic_DNA"/>
</dbReference>
<dbReference type="PROSITE" id="PS50048">
    <property type="entry name" value="ZN2_CY6_FUNGAL_2"/>
    <property type="match status" value="1"/>
</dbReference>
<accession>A0A8H2VKB3</accession>
<evidence type="ECO:0000256" key="2">
    <source>
        <dbReference type="ARBA" id="ARBA00022723"/>
    </source>
</evidence>
<dbReference type="GeneID" id="64860006"/>
<dbReference type="SMART" id="SM00066">
    <property type="entry name" value="GAL4"/>
    <property type="match status" value="1"/>
</dbReference>
<protein>
    <submittedName>
        <fullName evidence="11">Similar to Saccharomyces cerevisiae YMR019W STB4 Protein that binds Sin3p in a two- hybrid assay</fullName>
    </submittedName>
</protein>
<dbReference type="SUPFAM" id="SSF57701">
    <property type="entry name" value="Zn2/Cys6 DNA-binding domain"/>
    <property type="match status" value="1"/>
</dbReference>
<feature type="compositionally biased region" description="Acidic residues" evidence="8">
    <location>
        <begin position="138"/>
        <end position="148"/>
    </location>
</feature>
<evidence type="ECO:0000313" key="11">
    <source>
        <dbReference type="EMBL" id="CAB4256904.1"/>
    </source>
</evidence>
<comment type="caution">
    <text evidence="11">The sequence shown here is derived from an EMBL/GenBank/DDBJ whole genome shotgun (WGS) entry which is preliminary data.</text>
</comment>
<reference evidence="11 12" key="1">
    <citation type="submission" date="2020-05" db="EMBL/GenBank/DDBJ databases">
        <authorList>
            <person name="Casaregola S."/>
            <person name="Devillers H."/>
            <person name="Grondin C."/>
        </authorList>
    </citation>
    <scope>NUCLEOTIDE SEQUENCE [LARGE SCALE GENOMIC DNA]</scope>
    <source>
        <strain evidence="11 12">CLIB 1767</strain>
    </source>
</reference>
<feature type="region of interest" description="Disordered" evidence="8">
    <location>
        <begin position="1"/>
        <end position="27"/>
    </location>
</feature>
<keyword evidence="7" id="KW-0539">Nucleus</keyword>
<dbReference type="CDD" id="cd12148">
    <property type="entry name" value="fungal_TF_MHR"/>
    <property type="match status" value="1"/>
</dbReference>
<sequence length="792" mass="90655">MSSVENSPSAGPGSSGSSGSSPRKRIRVGKACETCRKRKVKCDGTSPCHNCIAHQVACTYDYSSAKPRGKYKKKPKVIKTMGFHDTNSVYLEDQTAKLLLQLGSKLDSNNSNEQDNDDGIASTTTRNMSASISNTIALDEDDNNEDYDESSRRTENVSPWFCYSYEKYRFHTRYQNILPFVFGNSAISDLPHDVIISNNLEVPRVQNYGWNLSGGHYLKLKSMNAQDLQIEILNFDNPIHVSIVKKLLTYYFNSINKPLSIIHEKMFWQQFNNGFLQQRKTNTKSTKLFLSILYLLLTIALRFHDGETVTTSRIDFTMDEWTYLTSNARKLESRLFSYSYTVVTKLTFEWESFELMQSWLLMAFYLRSSHRQIAAWNALSKAITMCKGMSLELNRLPTKHKPGDVTKSWHCFWLCFIMDKMISFQVGRRYQLDLPVESMVNPQEYYKDGNEEWFHDETIQMYQLSLLIVQYQKPYSRELTVSECNEFRSNLKQWLATQLKGNLYNLMTSNFTAWQIQPLMTYLDIALTFECKSVLSLLNPPNDKLSSPLEFNVDFDSLLSTSELALSILEKLNRGNLYFVPWWLNLSLLFTISITNLVLTHSGIRRQTPKNNLERCMSLWNNLESARPRNPPSMLAQCIWCLKMLNYISCLRLVNTAQILRNTIGVDLKDNTPNKNNFHQFSKAGEEGADEEANETNQQQSPRPPPSSSLAQELAPLHQRTVPGIVGQVRTNGNPNLLNILAPMNNMSYPNVSDITPTATSGMLNGTVNSTPSDLLEDDLFANLQWFDQTFV</sequence>
<dbReference type="AlphaFoldDB" id="A0A8H2VKB3"/>
<dbReference type="Gene3D" id="4.10.240.10">
    <property type="entry name" value="Zn(2)-C6 fungal-type DNA-binding domain"/>
    <property type="match status" value="1"/>
</dbReference>
<comment type="subcellular location">
    <subcellularLocation>
        <location evidence="1">Nucleus</location>
    </subcellularLocation>
</comment>
<evidence type="ECO:0000256" key="9">
    <source>
        <dbReference type="SAM" id="Phobius"/>
    </source>
</evidence>
<dbReference type="GO" id="GO:0005634">
    <property type="term" value="C:nucleus"/>
    <property type="evidence" value="ECO:0007669"/>
    <property type="project" value="UniProtKB-SubCell"/>
</dbReference>
<dbReference type="RefSeq" id="XP_041408748.1">
    <property type="nucleotide sequence ID" value="XM_041552814.1"/>
</dbReference>
<dbReference type="InterPro" id="IPR036864">
    <property type="entry name" value="Zn2-C6_fun-type_DNA-bd_sf"/>
</dbReference>
<dbReference type="GO" id="GO:0043565">
    <property type="term" value="F:sequence-specific DNA binding"/>
    <property type="evidence" value="ECO:0007669"/>
    <property type="project" value="TreeGrafter"/>
</dbReference>
<evidence type="ECO:0000259" key="10">
    <source>
        <dbReference type="PROSITE" id="PS50048"/>
    </source>
</evidence>
<evidence type="ECO:0000256" key="6">
    <source>
        <dbReference type="ARBA" id="ARBA00023163"/>
    </source>
</evidence>
<dbReference type="SMART" id="SM00906">
    <property type="entry name" value="Fungal_trans"/>
    <property type="match status" value="1"/>
</dbReference>
<proteinExistence type="predicted"/>
<dbReference type="GO" id="GO:0045944">
    <property type="term" value="P:positive regulation of transcription by RNA polymerase II"/>
    <property type="evidence" value="ECO:0007669"/>
    <property type="project" value="TreeGrafter"/>
</dbReference>
<feature type="domain" description="Zn(2)-C6 fungal-type" evidence="10">
    <location>
        <begin position="31"/>
        <end position="60"/>
    </location>
</feature>
<keyword evidence="9" id="KW-0812">Transmembrane</keyword>
<dbReference type="InterPro" id="IPR007219">
    <property type="entry name" value="XnlR_reg_dom"/>
</dbReference>
<evidence type="ECO:0000256" key="8">
    <source>
        <dbReference type="SAM" id="MobiDB-lite"/>
    </source>
</evidence>
<gene>
    <name evidence="11" type="ORF">KABA2_12S01914</name>
</gene>
<dbReference type="CDD" id="cd00067">
    <property type="entry name" value="GAL4"/>
    <property type="match status" value="1"/>
</dbReference>
<keyword evidence="2" id="KW-0479">Metal-binding</keyword>
<dbReference type="PROSITE" id="PS00463">
    <property type="entry name" value="ZN2_CY6_FUNGAL_1"/>
    <property type="match status" value="1"/>
</dbReference>
<evidence type="ECO:0000256" key="7">
    <source>
        <dbReference type="ARBA" id="ARBA00023242"/>
    </source>
</evidence>
<feature type="transmembrane region" description="Helical" evidence="9">
    <location>
        <begin position="577"/>
        <end position="599"/>
    </location>
</feature>
<feature type="region of interest" description="Disordered" evidence="8">
    <location>
        <begin position="132"/>
        <end position="151"/>
    </location>
</feature>
<dbReference type="PANTHER" id="PTHR47540">
    <property type="entry name" value="THIAMINE REPRESSIBLE GENES REGULATORY PROTEIN THI5"/>
    <property type="match status" value="1"/>
</dbReference>
<dbReference type="Proteomes" id="UP000644660">
    <property type="component" value="Unassembled WGS sequence"/>
</dbReference>
<dbReference type="InterPro" id="IPR051711">
    <property type="entry name" value="Stress_Response_Reg"/>
</dbReference>
<organism evidence="11 12">
    <name type="scientific">Maudiozyma barnettii</name>
    <dbReference type="NCBI Taxonomy" id="61262"/>
    <lineage>
        <taxon>Eukaryota</taxon>
        <taxon>Fungi</taxon>
        <taxon>Dikarya</taxon>
        <taxon>Ascomycota</taxon>
        <taxon>Saccharomycotina</taxon>
        <taxon>Saccharomycetes</taxon>
        <taxon>Saccharomycetales</taxon>
        <taxon>Saccharomycetaceae</taxon>
        <taxon>Maudiozyma</taxon>
    </lineage>
</organism>
<keyword evidence="9" id="KW-0472">Membrane</keyword>
<dbReference type="GO" id="GO:0000981">
    <property type="term" value="F:DNA-binding transcription factor activity, RNA polymerase II-specific"/>
    <property type="evidence" value="ECO:0007669"/>
    <property type="project" value="InterPro"/>
</dbReference>
<keyword evidence="6" id="KW-0804">Transcription</keyword>
<evidence type="ECO:0000313" key="12">
    <source>
        <dbReference type="Proteomes" id="UP000644660"/>
    </source>
</evidence>
<keyword evidence="4" id="KW-0805">Transcription regulation</keyword>
<keyword evidence="3" id="KW-0862">Zinc</keyword>
<keyword evidence="9" id="KW-1133">Transmembrane helix</keyword>
<evidence type="ECO:0000256" key="4">
    <source>
        <dbReference type="ARBA" id="ARBA00023015"/>
    </source>
</evidence>